<evidence type="ECO:0000256" key="2">
    <source>
        <dbReference type="ARBA" id="ARBA00023125"/>
    </source>
</evidence>
<sequence>MKNVAKGSYQEILIEEGFYVLKIQNDTDETQHVERDIDSSFIQFHFCLKGGGKFNFNQGNYHLEVSEENSLLLYNTQKDLPLNLHLHPNSWLVSVIMTIRKFHSLFSSEANYIPFLSDDNKEKKYYSQEMVSPAMAVVLSQLINYNLHPSIKELYVRAKVYELMSLYFNKTQDADLEQCPFLADEDNVRRIKMAKEIMISRMAEPPTLAELSKEIGLSLKKLKEGFKQIYGDSVYGFLFDYKMEYARKMLETGSHNVNEVGLKVGYSTASHFIASFKKKYGTTPKKYLTSSS</sequence>
<keyword evidence="6" id="KW-1185">Reference proteome</keyword>
<accession>A0ABT0PSP8</accession>
<reference evidence="5 6" key="1">
    <citation type="submission" date="2022-05" db="EMBL/GenBank/DDBJ databases">
        <authorList>
            <person name="Park J.-S."/>
        </authorList>
    </citation>
    <scope>NUCLEOTIDE SEQUENCE [LARGE SCALE GENOMIC DNA]</scope>
    <source>
        <strain evidence="5 6">2012CJ35-5</strain>
    </source>
</reference>
<dbReference type="RefSeq" id="WP_249657579.1">
    <property type="nucleotide sequence ID" value="NZ_JAMFMA010000002.1"/>
</dbReference>
<dbReference type="PROSITE" id="PS01124">
    <property type="entry name" value="HTH_ARAC_FAMILY_2"/>
    <property type="match status" value="1"/>
</dbReference>
<keyword evidence="1" id="KW-0805">Transcription regulation</keyword>
<dbReference type="InterPro" id="IPR018062">
    <property type="entry name" value="HTH_AraC-typ_CS"/>
</dbReference>
<dbReference type="SUPFAM" id="SSF46689">
    <property type="entry name" value="Homeodomain-like"/>
    <property type="match status" value="1"/>
</dbReference>
<dbReference type="EMBL" id="JAMFMA010000002">
    <property type="protein sequence ID" value="MCL6274399.1"/>
    <property type="molecule type" value="Genomic_DNA"/>
</dbReference>
<name>A0ABT0PSP8_9FLAO</name>
<dbReference type="InterPro" id="IPR018060">
    <property type="entry name" value="HTH_AraC"/>
</dbReference>
<dbReference type="PANTHER" id="PTHR47893">
    <property type="entry name" value="REGULATORY PROTEIN PCHR"/>
    <property type="match status" value="1"/>
</dbReference>
<dbReference type="PROSITE" id="PS00041">
    <property type="entry name" value="HTH_ARAC_FAMILY_1"/>
    <property type="match status" value="1"/>
</dbReference>
<feature type="domain" description="HTH araC/xylS-type" evidence="4">
    <location>
        <begin position="192"/>
        <end position="290"/>
    </location>
</feature>
<dbReference type="PRINTS" id="PR00032">
    <property type="entry name" value="HTHARAC"/>
</dbReference>
<dbReference type="Gene3D" id="1.10.10.60">
    <property type="entry name" value="Homeodomain-like"/>
    <property type="match status" value="1"/>
</dbReference>
<dbReference type="PANTHER" id="PTHR47893:SF1">
    <property type="entry name" value="REGULATORY PROTEIN PCHR"/>
    <property type="match status" value="1"/>
</dbReference>
<dbReference type="InterPro" id="IPR020449">
    <property type="entry name" value="Tscrpt_reg_AraC-type_HTH"/>
</dbReference>
<evidence type="ECO:0000313" key="5">
    <source>
        <dbReference type="EMBL" id="MCL6274399.1"/>
    </source>
</evidence>
<dbReference type="Pfam" id="PF12833">
    <property type="entry name" value="HTH_18"/>
    <property type="match status" value="1"/>
</dbReference>
<proteinExistence type="predicted"/>
<dbReference type="Proteomes" id="UP001203607">
    <property type="component" value="Unassembled WGS sequence"/>
</dbReference>
<organism evidence="5 6">
    <name type="scientific">Flagellimonas spongiicola</name>
    <dbReference type="NCBI Taxonomy" id="2942208"/>
    <lineage>
        <taxon>Bacteria</taxon>
        <taxon>Pseudomonadati</taxon>
        <taxon>Bacteroidota</taxon>
        <taxon>Flavobacteriia</taxon>
        <taxon>Flavobacteriales</taxon>
        <taxon>Flavobacteriaceae</taxon>
        <taxon>Flagellimonas</taxon>
    </lineage>
</organism>
<keyword evidence="3" id="KW-0804">Transcription</keyword>
<dbReference type="InterPro" id="IPR009057">
    <property type="entry name" value="Homeodomain-like_sf"/>
</dbReference>
<protein>
    <submittedName>
        <fullName evidence="5">AraC family transcriptional regulator</fullName>
    </submittedName>
</protein>
<keyword evidence="2" id="KW-0238">DNA-binding</keyword>
<comment type="caution">
    <text evidence="5">The sequence shown here is derived from an EMBL/GenBank/DDBJ whole genome shotgun (WGS) entry which is preliminary data.</text>
</comment>
<dbReference type="SMART" id="SM00342">
    <property type="entry name" value="HTH_ARAC"/>
    <property type="match status" value="1"/>
</dbReference>
<evidence type="ECO:0000256" key="3">
    <source>
        <dbReference type="ARBA" id="ARBA00023163"/>
    </source>
</evidence>
<dbReference type="InterPro" id="IPR053142">
    <property type="entry name" value="PchR_regulatory_protein"/>
</dbReference>
<gene>
    <name evidence="5" type="ORF">M3P19_10280</name>
</gene>
<evidence type="ECO:0000256" key="1">
    <source>
        <dbReference type="ARBA" id="ARBA00023015"/>
    </source>
</evidence>
<evidence type="ECO:0000259" key="4">
    <source>
        <dbReference type="PROSITE" id="PS01124"/>
    </source>
</evidence>
<evidence type="ECO:0000313" key="6">
    <source>
        <dbReference type="Proteomes" id="UP001203607"/>
    </source>
</evidence>